<evidence type="ECO:0000256" key="7">
    <source>
        <dbReference type="ARBA" id="ARBA00023136"/>
    </source>
</evidence>
<keyword evidence="6 8" id="KW-1133">Transmembrane helix</keyword>
<feature type="transmembrane region" description="Helical" evidence="8">
    <location>
        <begin position="324"/>
        <end position="341"/>
    </location>
</feature>
<proteinExistence type="inferred from homology"/>
<dbReference type="Pfam" id="PF10034">
    <property type="entry name" value="Dpy19"/>
    <property type="match status" value="1"/>
</dbReference>
<evidence type="ECO:0000256" key="2">
    <source>
        <dbReference type="ARBA" id="ARBA00008744"/>
    </source>
</evidence>
<feature type="transmembrane region" description="Helical" evidence="8">
    <location>
        <begin position="201"/>
        <end position="234"/>
    </location>
</feature>
<evidence type="ECO:0000256" key="4">
    <source>
        <dbReference type="ARBA" id="ARBA00022679"/>
    </source>
</evidence>
<keyword evidence="5 8" id="KW-0812">Transmembrane</keyword>
<feature type="transmembrane region" description="Helical" evidence="8">
    <location>
        <begin position="484"/>
        <end position="502"/>
    </location>
</feature>
<feature type="transmembrane region" description="Helical" evidence="8">
    <location>
        <begin position="277"/>
        <end position="294"/>
    </location>
</feature>
<keyword evidence="3" id="KW-0328">Glycosyltransferase</keyword>
<evidence type="ECO:0000313" key="9">
    <source>
        <dbReference type="Proteomes" id="UP000887565"/>
    </source>
</evidence>
<evidence type="ECO:0000256" key="6">
    <source>
        <dbReference type="ARBA" id="ARBA00022989"/>
    </source>
</evidence>
<dbReference type="PANTHER" id="PTHR31488:SF1">
    <property type="entry name" value="C-MANNOSYLTRANSFERASE DPY19L1"/>
    <property type="match status" value="1"/>
</dbReference>
<dbReference type="GO" id="GO:0000030">
    <property type="term" value="F:mannosyltransferase activity"/>
    <property type="evidence" value="ECO:0007669"/>
    <property type="project" value="InterPro"/>
</dbReference>
<dbReference type="WBParaSite" id="nRc.2.0.1.t45286-RA">
    <property type="protein sequence ID" value="nRc.2.0.1.t45286-RA"/>
    <property type="gene ID" value="nRc.2.0.1.g45286"/>
</dbReference>
<dbReference type="GO" id="GO:0005637">
    <property type="term" value="C:nuclear inner membrane"/>
    <property type="evidence" value="ECO:0007669"/>
    <property type="project" value="TreeGrafter"/>
</dbReference>
<feature type="transmembrane region" description="Helical" evidence="8">
    <location>
        <begin position="300"/>
        <end position="317"/>
    </location>
</feature>
<dbReference type="OMA" id="YDNITEY"/>
<evidence type="ECO:0000256" key="5">
    <source>
        <dbReference type="ARBA" id="ARBA00022692"/>
    </source>
</evidence>
<dbReference type="CDD" id="cd20177">
    <property type="entry name" value="Dpy19"/>
    <property type="match status" value="1"/>
</dbReference>
<feature type="transmembrane region" description="Helical" evidence="8">
    <location>
        <begin position="376"/>
        <end position="396"/>
    </location>
</feature>
<evidence type="ECO:0000256" key="8">
    <source>
        <dbReference type="SAM" id="Phobius"/>
    </source>
</evidence>
<dbReference type="InterPro" id="IPR018732">
    <property type="entry name" value="Dpy-19/Dpy-19-like"/>
</dbReference>
<dbReference type="Proteomes" id="UP000887565">
    <property type="component" value="Unplaced"/>
</dbReference>
<feature type="transmembrane region" description="Helical" evidence="8">
    <location>
        <begin position="347"/>
        <end position="364"/>
    </location>
</feature>
<keyword evidence="4" id="KW-0808">Transferase</keyword>
<comment type="similarity">
    <text evidence="2">Belongs to the dpy-19 family.</text>
</comment>
<evidence type="ECO:0000256" key="1">
    <source>
        <dbReference type="ARBA" id="ARBA00004141"/>
    </source>
</evidence>
<comment type="subcellular location">
    <subcellularLocation>
        <location evidence="1">Membrane</location>
        <topology evidence="1">Multi-pass membrane protein</topology>
    </subcellularLocation>
</comment>
<evidence type="ECO:0000313" key="10">
    <source>
        <dbReference type="WBParaSite" id="nRc.2.0.1.t45286-RA"/>
    </source>
</evidence>
<feature type="transmembrane region" description="Helical" evidence="8">
    <location>
        <begin position="254"/>
        <end position="270"/>
    </location>
</feature>
<dbReference type="PANTHER" id="PTHR31488">
    <property type="entry name" value="DPY-19-LIKE 1, LIKE (H. SAPIENS)"/>
    <property type="match status" value="1"/>
</dbReference>
<name>A0A915L3G7_ROMCU</name>
<dbReference type="AlphaFoldDB" id="A0A915L3G7"/>
<sequence length="733" mass="84008">MCIRDKRTKSYELRIMAKFKKSKLAKKEDFGAASEFSEKAGPSSNLWLTGNWFLPHDSNFFAHILAIGFGIANRYHVANMFENDRHFSYLSDLEREMTFRTEMGLYYSYFKTLVKAPSLSNGLSLIIKDNVTEAGHTINTLKRFNLYPELVIAWMYKVYMHVAASYNITTQECWETNRGQGLDPIVSCEGMGNQFYFYVNMVFVLWGLVGTVLFLYGVLLSGSIFGGLITIASFFFNHGEATRVQWTPPLRESFGYPFCLTLMLILTYMLKFKKFGAKWTAFISCVTVCFMISWQFASFVLSTQVGCIFVVYVLGYARGETLKSVTHGFLIGLATSFVLLFGNEMLLTSLFFSSLITLLLILSIERFYQKLYFRPVVVFMQILSFAVGTLSIKFLFGQIFHVKDDAHVFDILRSKFTDYSDFHTRLYTCAAEFDFLGAETFWKLAYTLLLPVGLILLLLIAVLFLKQEFNRLMDRSKSFDHGEILYNTIQLVVFTMMAVIIMRLKLFFTPHLCILASLLASKELFNAIFGGALKRGVQNALCILLLALMAVEGVKNIQSQLSIMGEYSNPQQEQLFNWISKNTAKDAVFAGPMPTMANLKLSTGRPIVNHPHYEDVGIRERTKKVYSIFSRKSHDDVYGVLKNMGVNYIIFEYGWCRKSTNLLYIFRPGCSMPELFDLDDPTGDHSQTPLCEKIQKESAIQEGLKCRYRGNSLCLRLWRNQCLFENCKDHIFH</sequence>
<evidence type="ECO:0000256" key="3">
    <source>
        <dbReference type="ARBA" id="ARBA00022676"/>
    </source>
</evidence>
<dbReference type="InterPro" id="IPR047462">
    <property type="entry name" value="Dpy19"/>
</dbReference>
<feature type="transmembrane region" description="Helical" evidence="8">
    <location>
        <begin position="444"/>
        <end position="464"/>
    </location>
</feature>
<reference evidence="10" key="1">
    <citation type="submission" date="2022-11" db="UniProtKB">
        <authorList>
            <consortium name="WormBaseParasite"/>
        </authorList>
    </citation>
    <scope>IDENTIFICATION</scope>
</reference>
<organism evidence="9 10">
    <name type="scientific">Romanomermis culicivorax</name>
    <name type="common">Nematode worm</name>
    <dbReference type="NCBI Taxonomy" id="13658"/>
    <lineage>
        <taxon>Eukaryota</taxon>
        <taxon>Metazoa</taxon>
        <taxon>Ecdysozoa</taxon>
        <taxon>Nematoda</taxon>
        <taxon>Enoplea</taxon>
        <taxon>Dorylaimia</taxon>
        <taxon>Mermithida</taxon>
        <taxon>Mermithoidea</taxon>
        <taxon>Mermithidae</taxon>
        <taxon>Romanomermis</taxon>
    </lineage>
</organism>
<keyword evidence="9" id="KW-1185">Reference proteome</keyword>
<keyword evidence="7 8" id="KW-0472">Membrane</keyword>
<protein>
    <submittedName>
        <fullName evidence="10">C-mannosyltransferase dpy-19</fullName>
    </submittedName>
</protein>
<accession>A0A915L3G7</accession>